<organism evidence="1 2">
    <name type="scientific">Paracoccus denitrificans</name>
    <dbReference type="NCBI Taxonomy" id="266"/>
    <lineage>
        <taxon>Bacteria</taxon>
        <taxon>Pseudomonadati</taxon>
        <taxon>Pseudomonadota</taxon>
        <taxon>Alphaproteobacteria</taxon>
        <taxon>Rhodobacterales</taxon>
        <taxon>Paracoccaceae</taxon>
        <taxon>Paracoccus</taxon>
    </lineage>
</organism>
<gene>
    <name evidence="1" type="ORF">DI616_08870</name>
</gene>
<name>A0A533I9U9_PARDE</name>
<sequence length="213" mass="23845">MPPQGCELKMTVQLRGCVAAQEFVCSGDAPGDQWVTYFDQEGPRHSSRIDAETRWMESINLRDGIVDMLEPEAKDHASFSTLLRTGHDDFDFWTRSNTGERLRNVGEDRLTGETTVIDGVPLQLTEFQLKVFSESGELLIDSKGQQFVNADHGRFYGGVEERSDWTGEHQKTDDSPVTFAMPGEAGFGSTDPVFDCDMQMVMEFTHSVPDLPL</sequence>
<evidence type="ECO:0000313" key="1">
    <source>
        <dbReference type="EMBL" id="TKW66830.1"/>
    </source>
</evidence>
<evidence type="ECO:0000313" key="2">
    <source>
        <dbReference type="Proteomes" id="UP000315344"/>
    </source>
</evidence>
<reference evidence="1 2" key="1">
    <citation type="journal article" date="2017" name="Nat. Commun.">
        <title>In situ click chemistry generation of cyclooxygenase-2 inhibitors.</title>
        <authorList>
            <person name="Bhardwaj A."/>
            <person name="Kaur J."/>
            <person name="Wuest M."/>
            <person name="Wuest F."/>
        </authorList>
    </citation>
    <scope>NUCLEOTIDE SEQUENCE [LARGE SCALE GENOMIC DNA]</scope>
    <source>
        <strain evidence="1">S2_012_000_R3_94</strain>
    </source>
</reference>
<dbReference type="AlphaFoldDB" id="A0A533I9U9"/>
<dbReference type="EMBL" id="VAFL01000006">
    <property type="protein sequence ID" value="TKW66830.1"/>
    <property type="molecule type" value="Genomic_DNA"/>
</dbReference>
<dbReference type="Proteomes" id="UP000315344">
    <property type="component" value="Unassembled WGS sequence"/>
</dbReference>
<accession>A0A533I9U9</accession>
<protein>
    <recommendedName>
        <fullName evidence="3">DUF3108 domain-containing protein</fullName>
    </recommendedName>
</protein>
<comment type="caution">
    <text evidence="1">The sequence shown here is derived from an EMBL/GenBank/DDBJ whole genome shotgun (WGS) entry which is preliminary data.</text>
</comment>
<evidence type="ECO:0008006" key="3">
    <source>
        <dbReference type="Google" id="ProtNLM"/>
    </source>
</evidence>
<proteinExistence type="predicted"/>